<evidence type="ECO:0000256" key="2">
    <source>
        <dbReference type="ARBA" id="ARBA00012028"/>
    </source>
</evidence>
<dbReference type="AlphaFoldDB" id="A0A1U7ILJ4"/>
<evidence type="ECO:0000256" key="3">
    <source>
        <dbReference type="ARBA" id="ARBA00023152"/>
    </source>
</evidence>
<dbReference type="OrthoDB" id="9781415at2"/>
<comment type="caution">
    <text evidence="7">The sequence shown here is derived from an EMBL/GenBank/DDBJ whole genome shotgun (WGS) entry which is preliminary data.</text>
</comment>
<feature type="binding site" evidence="6">
    <location>
        <position position="61"/>
    </location>
    <ligand>
        <name>substrate</name>
    </ligand>
</feature>
<dbReference type="Gene3D" id="3.40.50.1240">
    <property type="entry name" value="Phosphoglycerate mutase-like"/>
    <property type="match status" value="1"/>
</dbReference>
<dbReference type="InterPro" id="IPR029033">
    <property type="entry name" value="His_PPase_superfam"/>
</dbReference>
<feature type="active site" description="Tele-phosphohistidine intermediate" evidence="5">
    <location>
        <position position="10"/>
    </location>
</feature>
<gene>
    <name evidence="7" type="ORF">NIES2119_11320</name>
</gene>
<dbReference type="PIRSF" id="PIRSF000709">
    <property type="entry name" value="6PFK_2-Ptase"/>
    <property type="match status" value="1"/>
</dbReference>
<dbReference type="GO" id="GO:0004619">
    <property type="term" value="F:phosphoglycerate mutase activity"/>
    <property type="evidence" value="ECO:0007669"/>
    <property type="project" value="UniProtKB-EC"/>
</dbReference>
<dbReference type="PANTHER" id="PTHR11931">
    <property type="entry name" value="PHOSPHOGLYCERATE MUTASE"/>
    <property type="match status" value="1"/>
</dbReference>
<dbReference type="STRING" id="454136.NIES2119_11320"/>
<dbReference type="CDD" id="cd07067">
    <property type="entry name" value="HP_PGM_like"/>
    <property type="match status" value="1"/>
</dbReference>
<evidence type="ECO:0000313" key="7">
    <source>
        <dbReference type="EMBL" id="OKH38138.1"/>
    </source>
</evidence>
<evidence type="ECO:0000256" key="5">
    <source>
        <dbReference type="PIRSR" id="PIRSR613078-1"/>
    </source>
</evidence>
<organism evidence="7 8">
    <name type="scientific">[Phormidium ambiguum] IAM M-71</name>
    <dbReference type="NCBI Taxonomy" id="454136"/>
    <lineage>
        <taxon>Bacteria</taxon>
        <taxon>Bacillati</taxon>
        <taxon>Cyanobacteriota</taxon>
        <taxon>Cyanophyceae</taxon>
        <taxon>Oscillatoriophycideae</taxon>
        <taxon>Aerosakkonematales</taxon>
        <taxon>Aerosakkonemataceae</taxon>
        <taxon>Floridanema</taxon>
    </lineage>
</organism>
<dbReference type="GO" id="GO:0006096">
    <property type="term" value="P:glycolytic process"/>
    <property type="evidence" value="ECO:0007669"/>
    <property type="project" value="UniProtKB-KW"/>
</dbReference>
<keyword evidence="4" id="KW-0413">Isomerase</keyword>
<proteinExistence type="inferred from homology"/>
<dbReference type="EMBL" id="MRCE01000009">
    <property type="protein sequence ID" value="OKH38138.1"/>
    <property type="molecule type" value="Genomic_DNA"/>
</dbReference>
<feature type="binding site" evidence="6">
    <location>
        <begin position="85"/>
        <end position="88"/>
    </location>
    <ligand>
        <name>substrate</name>
    </ligand>
</feature>
<evidence type="ECO:0000256" key="1">
    <source>
        <dbReference type="ARBA" id="ARBA00006717"/>
    </source>
</evidence>
<name>A0A1U7ILJ4_9CYAN</name>
<dbReference type="InterPro" id="IPR005952">
    <property type="entry name" value="Phosphogly_mut1"/>
</dbReference>
<dbReference type="Pfam" id="PF00300">
    <property type="entry name" value="His_Phos_1"/>
    <property type="match status" value="1"/>
</dbReference>
<feature type="active site" description="Proton donor/acceptor" evidence="5">
    <location>
        <position position="85"/>
    </location>
</feature>
<dbReference type="SMART" id="SM00855">
    <property type="entry name" value="PGAM"/>
    <property type="match status" value="1"/>
</dbReference>
<sequence length="214" mass="23934">MTLKLYFLRHGQTAYSITGGYCGTIENDPGLTPEGILMAEAFAQAYCDLPWKAAFVSPLHRTIQTAKPFCETVGLEMQLRDGLREVSYGSWEGLHPTIVNQKFHDEYVHWLTNPAWIAPPNGERAIDIARRSSSVIKEIQATYNEGNVLIVSHKATIRIMICRLLGIDVGRYRDRLAMPVAAVSIVEMAAKGPRFLVIGDRSHLSEYLRSLPCT</sequence>
<dbReference type="SUPFAM" id="SSF53254">
    <property type="entry name" value="Phosphoglycerate mutase-like"/>
    <property type="match status" value="1"/>
</dbReference>
<dbReference type="InterPro" id="IPR013078">
    <property type="entry name" value="His_Pase_superF_clade-1"/>
</dbReference>
<dbReference type="EC" id="5.4.2.11" evidence="2"/>
<comment type="similarity">
    <text evidence="1">Belongs to the phosphoglycerate mutase family. BPG-dependent PGAM subfamily.</text>
</comment>
<accession>A0A1U7ILJ4</accession>
<evidence type="ECO:0000256" key="4">
    <source>
        <dbReference type="ARBA" id="ARBA00023235"/>
    </source>
</evidence>
<dbReference type="Proteomes" id="UP000185860">
    <property type="component" value="Unassembled WGS sequence"/>
</dbReference>
<evidence type="ECO:0000313" key="8">
    <source>
        <dbReference type="Proteomes" id="UP000185860"/>
    </source>
</evidence>
<protein>
    <recommendedName>
        <fullName evidence="2">phosphoglycerate mutase (2,3-diphosphoglycerate-dependent)</fullName>
        <ecNumber evidence="2">5.4.2.11</ecNumber>
    </recommendedName>
</protein>
<keyword evidence="3" id="KW-0324">Glycolysis</keyword>
<dbReference type="RefSeq" id="WP_073593578.1">
    <property type="nucleotide sequence ID" value="NZ_MRCE01000009.1"/>
</dbReference>
<reference evidence="7 8" key="1">
    <citation type="submission" date="2016-11" db="EMBL/GenBank/DDBJ databases">
        <title>Draft Genome Sequences of Nine Cyanobacterial Strains from Diverse Habitats.</title>
        <authorList>
            <person name="Zhu T."/>
            <person name="Hou S."/>
            <person name="Lu X."/>
            <person name="Hess W.R."/>
        </authorList>
    </citation>
    <scope>NUCLEOTIDE SEQUENCE [LARGE SCALE GENOMIC DNA]</scope>
    <source>
        <strain evidence="7 8">IAM M-71</strain>
    </source>
</reference>
<evidence type="ECO:0000256" key="6">
    <source>
        <dbReference type="PIRSR" id="PIRSR613078-2"/>
    </source>
</evidence>